<evidence type="ECO:0000313" key="9">
    <source>
        <dbReference type="Proteomes" id="UP001642409"/>
    </source>
</evidence>
<protein>
    <submittedName>
        <fullName evidence="5">Hypothetical_protein</fullName>
    </submittedName>
</protein>
<evidence type="ECO:0000313" key="7">
    <source>
        <dbReference type="EMBL" id="CAL6109029.1"/>
    </source>
</evidence>
<evidence type="ECO:0000313" key="4">
    <source>
        <dbReference type="EMBL" id="CAI9966242.1"/>
    </source>
</evidence>
<evidence type="ECO:0000313" key="6">
    <source>
        <dbReference type="EMBL" id="CAL6105858.1"/>
    </source>
</evidence>
<dbReference type="EMBL" id="CAXDID020000598">
    <property type="protein sequence ID" value="CAL6105557.1"/>
    <property type="molecule type" value="Genomic_DNA"/>
</dbReference>
<dbReference type="EMBL" id="CATOUU010001001">
    <property type="protein sequence ID" value="CAI9966242.1"/>
    <property type="molecule type" value="Genomic_DNA"/>
</dbReference>
<evidence type="ECO:0000313" key="3">
    <source>
        <dbReference type="EMBL" id="CAI9931757.1"/>
    </source>
</evidence>
<dbReference type="EMBL" id="CAXDID020000909">
    <property type="protein sequence ID" value="CAL6115731.1"/>
    <property type="molecule type" value="Genomic_DNA"/>
</dbReference>
<evidence type="ECO:0000313" key="8">
    <source>
        <dbReference type="EMBL" id="CAL6115731.1"/>
    </source>
</evidence>
<dbReference type="EMBL" id="CATOUU010000342">
    <property type="protein sequence ID" value="CAI9925522.1"/>
    <property type="molecule type" value="Genomic_DNA"/>
</dbReference>
<evidence type="ECO:0000313" key="1">
    <source>
        <dbReference type="EMBL" id="CAI9923897.1"/>
    </source>
</evidence>
<name>A0AA86R5B7_9EUKA</name>
<sequence length="114" mass="13710">MVCELFSILYCWSPWRYKTRSSSKNYKNSSQCKTQWEIQRCAELTQDNPLFEPVNNQIILENKSVIQRSVVTCYAKNHSISTYYHILSLRLNYAQIHKFFDLQSYQNQQSYQIH</sequence>
<accession>A0AA86R5B7</accession>
<organism evidence="4">
    <name type="scientific">Hexamita inflata</name>
    <dbReference type="NCBI Taxonomy" id="28002"/>
    <lineage>
        <taxon>Eukaryota</taxon>
        <taxon>Metamonada</taxon>
        <taxon>Diplomonadida</taxon>
        <taxon>Hexamitidae</taxon>
        <taxon>Hexamitinae</taxon>
        <taxon>Hexamita</taxon>
    </lineage>
</organism>
<dbReference type="EMBL" id="CAXDID020000661">
    <property type="protein sequence ID" value="CAL6109029.1"/>
    <property type="molecule type" value="Genomic_DNA"/>
</dbReference>
<evidence type="ECO:0000313" key="2">
    <source>
        <dbReference type="EMBL" id="CAI9925522.1"/>
    </source>
</evidence>
<evidence type="ECO:0000313" key="5">
    <source>
        <dbReference type="EMBL" id="CAL6105557.1"/>
    </source>
</evidence>
<comment type="caution">
    <text evidence="4">The sequence shown here is derived from an EMBL/GenBank/DDBJ whole genome shotgun (WGS) entry which is preliminary data.</text>
</comment>
<keyword evidence="9" id="KW-1185">Reference proteome</keyword>
<gene>
    <name evidence="1" type="ORF">HINF_LOCUS11542</name>
    <name evidence="2" type="ORF">HINF_LOCUS13167</name>
    <name evidence="3" type="ORF">HINF_LOCUS19402</name>
    <name evidence="4" type="ORF">HINF_LOCUS53887</name>
    <name evidence="5" type="ORF">HINF_LOCUS73319</name>
    <name evidence="6" type="ORF">HINF_LOCUS73464</name>
    <name evidence="7" type="ORF">HINF_LOCUS75249</name>
    <name evidence="8" type="ORF">HINF_LOCUS78755</name>
</gene>
<dbReference type="EMBL" id="CATOUU010000497">
    <property type="protein sequence ID" value="CAI9931757.1"/>
    <property type="molecule type" value="Genomic_DNA"/>
</dbReference>
<dbReference type="EMBL" id="CATOUU010000297">
    <property type="protein sequence ID" value="CAI9923897.1"/>
    <property type="molecule type" value="Genomic_DNA"/>
</dbReference>
<dbReference type="EMBL" id="CAXDID020000602">
    <property type="protein sequence ID" value="CAL6105858.1"/>
    <property type="molecule type" value="Genomic_DNA"/>
</dbReference>
<dbReference type="Proteomes" id="UP001642409">
    <property type="component" value="Unassembled WGS sequence"/>
</dbReference>
<reference evidence="4" key="1">
    <citation type="submission" date="2023-06" db="EMBL/GenBank/DDBJ databases">
        <authorList>
            <person name="Kurt Z."/>
        </authorList>
    </citation>
    <scope>NUCLEOTIDE SEQUENCE</scope>
</reference>
<reference evidence="5 9" key="2">
    <citation type="submission" date="2024-07" db="EMBL/GenBank/DDBJ databases">
        <authorList>
            <person name="Akdeniz Z."/>
        </authorList>
    </citation>
    <scope>NUCLEOTIDE SEQUENCE [LARGE SCALE GENOMIC DNA]</scope>
</reference>
<dbReference type="AlphaFoldDB" id="A0AA86R5B7"/>
<proteinExistence type="predicted"/>